<dbReference type="AlphaFoldDB" id="A0A1A9WWK0"/>
<keyword evidence="6" id="KW-1185">Reference proteome</keyword>
<reference evidence="6" key="1">
    <citation type="submission" date="2014-03" db="EMBL/GenBank/DDBJ databases">
        <authorList>
            <person name="Aksoy S."/>
            <person name="Warren W."/>
            <person name="Wilson R.K."/>
        </authorList>
    </citation>
    <scope>NUCLEOTIDE SEQUENCE [LARGE SCALE GENOMIC DNA]</scope>
    <source>
        <strain evidence="6">IAEA</strain>
    </source>
</reference>
<dbReference type="Pfam" id="PF04201">
    <property type="entry name" value="TPD52"/>
    <property type="match status" value="1"/>
</dbReference>
<dbReference type="GO" id="GO:0005737">
    <property type="term" value="C:cytoplasm"/>
    <property type="evidence" value="ECO:0007669"/>
    <property type="project" value="TreeGrafter"/>
</dbReference>
<dbReference type="PANTHER" id="PTHR19307:SF14">
    <property type="entry name" value="TUMOR PROTEIN D52"/>
    <property type="match status" value="1"/>
</dbReference>
<dbReference type="PANTHER" id="PTHR19307">
    <property type="entry name" value="TUMOR PROTEIN D52"/>
    <property type="match status" value="1"/>
</dbReference>
<feature type="compositionally biased region" description="Polar residues" evidence="4">
    <location>
        <begin position="375"/>
        <end position="397"/>
    </location>
</feature>
<evidence type="ECO:0008006" key="7">
    <source>
        <dbReference type="Google" id="ProtNLM"/>
    </source>
</evidence>
<keyword evidence="2 3" id="KW-0175">Coiled coil</keyword>
<comment type="similarity">
    <text evidence="1">Belongs to the TPD52 family.</text>
</comment>
<feature type="region of interest" description="Disordered" evidence="4">
    <location>
        <begin position="13"/>
        <end position="40"/>
    </location>
</feature>
<dbReference type="Proteomes" id="UP000091820">
    <property type="component" value="Unassembled WGS sequence"/>
</dbReference>
<dbReference type="EnsemblMetazoa" id="GBRI035044-RA">
    <property type="protein sequence ID" value="GBRI035044-PA"/>
    <property type="gene ID" value="GBRI035044"/>
</dbReference>
<feature type="compositionally biased region" description="Low complexity" evidence="4">
    <location>
        <begin position="362"/>
        <end position="374"/>
    </location>
</feature>
<dbReference type="InterPro" id="IPR007327">
    <property type="entry name" value="TPD52"/>
</dbReference>
<feature type="compositionally biased region" description="Basic and acidic residues" evidence="4">
    <location>
        <begin position="13"/>
        <end position="22"/>
    </location>
</feature>
<evidence type="ECO:0000256" key="3">
    <source>
        <dbReference type="SAM" id="Coils"/>
    </source>
</evidence>
<sequence>MMLAITTRILRFKEAAETEKKPNTSGGGAKQQQQQHQQHTNHHLFFIHDSMSDSEPLSLEYIEDPYLPKLEDIQTPSLDTLPSSDQSNVDRTAAIAANVTTDNNLDWTEETDLYLRNLTLEQIFYDVDSDYTNHLELQAVETEFITAKLVNQTPSMSIAKRFRLKFFTKRTMRDVKVTFIDFSKPYLAKISNNSGKHSGASSPAASVASADIAAEFAALTVEEQERQRAEWSQELARVEEEINTLRTVLASKTRHASDLKRKLGITVWKEITDDMNQGLKSVKESSVFQTVEQSVGNFTKAVHDAPIFQRTESVFKSTSEKTASVFGSITSGISSKLSQMKNSESMRSIEEKVGSAYENVKTKVSTSRSGSVSSFNEGLNDNNTSPGLNSPTNSADN</sequence>
<feature type="region of interest" description="Disordered" evidence="4">
    <location>
        <begin position="357"/>
        <end position="397"/>
    </location>
</feature>
<dbReference type="STRING" id="37001.A0A1A9WWK0"/>
<feature type="coiled-coil region" evidence="3">
    <location>
        <begin position="214"/>
        <end position="248"/>
    </location>
</feature>
<organism evidence="5 6">
    <name type="scientific">Glossina brevipalpis</name>
    <dbReference type="NCBI Taxonomy" id="37001"/>
    <lineage>
        <taxon>Eukaryota</taxon>
        <taxon>Metazoa</taxon>
        <taxon>Ecdysozoa</taxon>
        <taxon>Arthropoda</taxon>
        <taxon>Hexapoda</taxon>
        <taxon>Insecta</taxon>
        <taxon>Pterygota</taxon>
        <taxon>Neoptera</taxon>
        <taxon>Endopterygota</taxon>
        <taxon>Diptera</taxon>
        <taxon>Brachycera</taxon>
        <taxon>Muscomorpha</taxon>
        <taxon>Hippoboscoidea</taxon>
        <taxon>Glossinidae</taxon>
        <taxon>Glossina</taxon>
    </lineage>
</organism>
<proteinExistence type="inferred from homology"/>
<evidence type="ECO:0000256" key="2">
    <source>
        <dbReference type="ARBA" id="ARBA00023054"/>
    </source>
</evidence>
<protein>
    <recommendedName>
        <fullName evidence="7">Tumor protein D52</fullName>
    </recommendedName>
</protein>
<name>A0A1A9WWK0_9MUSC</name>
<accession>A0A1A9WWK0</accession>
<evidence type="ECO:0000256" key="1">
    <source>
        <dbReference type="ARBA" id="ARBA00005702"/>
    </source>
</evidence>
<evidence type="ECO:0000313" key="6">
    <source>
        <dbReference type="Proteomes" id="UP000091820"/>
    </source>
</evidence>
<dbReference type="VEuPathDB" id="VectorBase:GBRI035044"/>
<evidence type="ECO:0000256" key="4">
    <source>
        <dbReference type="SAM" id="MobiDB-lite"/>
    </source>
</evidence>
<evidence type="ECO:0000313" key="5">
    <source>
        <dbReference type="EnsemblMetazoa" id="GBRI035044-PA"/>
    </source>
</evidence>
<reference evidence="5" key="2">
    <citation type="submission" date="2020-05" db="UniProtKB">
        <authorList>
            <consortium name="EnsemblMetazoa"/>
        </authorList>
    </citation>
    <scope>IDENTIFICATION</scope>
    <source>
        <strain evidence="5">IAEA</strain>
    </source>
</reference>